<gene>
    <name evidence="1" type="ORF">TO10_v1_120107</name>
</gene>
<reference evidence="1" key="1">
    <citation type="submission" date="2015-10" db="EMBL/GenBank/DDBJ databases">
        <authorList>
            <person name="Gilbert D.G."/>
        </authorList>
    </citation>
    <scope>NUCLEOTIDE SEQUENCE</scope>
    <source>
        <strain evidence="1">Phyl III-seqv23</strain>
    </source>
</reference>
<accession>A0A0S4WB01</accession>
<evidence type="ECO:0000313" key="1">
    <source>
        <dbReference type="EMBL" id="CUV43988.1"/>
    </source>
</evidence>
<dbReference type="AlphaFoldDB" id="A0A0S4WB01"/>
<protein>
    <submittedName>
        <fullName evidence="1">Hypothethical protein</fullName>
    </submittedName>
</protein>
<name>A0A0S4WB01_RALSL</name>
<proteinExistence type="predicted"/>
<organism evidence="1">
    <name type="scientific">Ralstonia solanacearum</name>
    <name type="common">Pseudomonas solanacearum</name>
    <dbReference type="NCBI Taxonomy" id="305"/>
    <lineage>
        <taxon>Bacteria</taxon>
        <taxon>Pseudomonadati</taxon>
        <taxon>Pseudomonadota</taxon>
        <taxon>Betaproteobacteria</taxon>
        <taxon>Burkholderiales</taxon>
        <taxon>Burkholderiaceae</taxon>
        <taxon>Ralstonia</taxon>
        <taxon>Ralstonia solanacearum species complex</taxon>
    </lineage>
</organism>
<sequence length="591" mass="66471">MMAMDITYGFIVEGSATTSTSMFFRTNPKLLRPIHSLLDEPFDFAAGDSIAGPLRKHLAHRADFDSLVALGRLYDRAQSSAQRGLIQVRPLLEESLSVVVRPDTDLRGICQTAFTGETPRLPEVHGARYLSYVSVQCQLERLYDHLGLRRMGMGSALQKAEVVAAVRFLMLNEALVLCLAGLAKVFHHENRFDISVRDAAAQETLHATWFARALDQSSRTSTLAMIKALVDDGAMTVRDLTPVIEKILDQDLAIPWRRLTDQGRALKSVQHLYGAVAVVGVVAAAGVRGEAVKMTRSDLLRYGLDFSEVSGLVYRQTQALVTDQFVTRKGDTLCLRIEAASKGLRRYYRALELEFGERDVLRTHIGGFFFEKTHIRHRIEHGDDYKPRYQVLEGFDQHKVLDDAPNQCDIEFIIRDVQQRHYYFIQVKHSLLGEEGFFKPIIEAIQDDIGHGIFQLREAKRLLEANRLCKTLAARDIEDATPENCSFVLLHNIAQFDFQSTEDGIALYDWATFRNLLKDAECRVGRADGEPEPIRLRGPLLIDHPMTVIRRLLAEHPVYCAMNTGGGWSQERVATEYALEGKTICVSGLGI</sequence>
<dbReference type="EMBL" id="LN899827">
    <property type="protein sequence ID" value="CUV43988.1"/>
    <property type="molecule type" value="Genomic_DNA"/>
</dbReference>